<name>A0ABW0X946_9ACTN</name>
<feature type="coiled-coil region" evidence="1">
    <location>
        <begin position="350"/>
        <end position="384"/>
    </location>
</feature>
<feature type="compositionally biased region" description="Basic and acidic residues" evidence="2">
    <location>
        <begin position="27"/>
        <end position="37"/>
    </location>
</feature>
<reference evidence="4" key="1">
    <citation type="journal article" date="2019" name="Int. J. Syst. Evol. Microbiol.">
        <title>The Global Catalogue of Microorganisms (GCM) 10K type strain sequencing project: providing services to taxonomists for standard genome sequencing and annotation.</title>
        <authorList>
            <consortium name="The Broad Institute Genomics Platform"/>
            <consortium name="The Broad Institute Genome Sequencing Center for Infectious Disease"/>
            <person name="Wu L."/>
            <person name="Ma J."/>
        </authorList>
    </citation>
    <scope>NUCLEOTIDE SEQUENCE [LARGE SCALE GENOMIC DNA]</scope>
    <source>
        <strain evidence="4">CGMCC 4.1437</strain>
    </source>
</reference>
<evidence type="ECO:0000256" key="1">
    <source>
        <dbReference type="SAM" id="Coils"/>
    </source>
</evidence>
<keyword evidence="4" id="KW-1185">Reference proteome</keyword>
<dbReference type="Gene3D" id="3.40.50.300">
    <property type="entry name" value="P-loop containing nucleotide triphosphate hydrolases"/>
    <property type="match status" value="1"/>
</dbReference>
<evidence type="ECO:0000256" key="2">
    <source>
        <dbReference type="SAM" id="MobiDB-lite"/>
    </source>
</evidence>
<evidence type="ECO:0008006" key="5">
    <source>
        <dbReference type="Google" id="ProtNLM"/>
    </source>
</evidence>
<proteinExistence type="predicted"/>
<gene>
    <name evidence="3" type="ORF">ACFP3U_18670</name>
</gene>
<comment type="caution">
    <text evidence="3">The sequence shown here is derived from an EMBL/GenBank/DDBJ whole genome shotgun (WGS) entry which is preliminary data.</text>
</comment>
<sequence>MFWLSDSPRRSTCSAPYSGARRACSPIRERPRTDLSRPRASPDPAAIPAAPVTVRTDRSFRPVESRRPFTGTGIRSKGGGMAREFAYERLDLTSVNGVRKVDLDHPVIGVFGPIDTGKTTLVDALAYPLGYAVNWRQVPKDRLVSVTVVLRVEGMRIALRRALGTRAHLVELVDPRTGQVDEILDVKPDPSSGRRTVGELLVELLGLAPLFAPPEEVAIAGGTGRLSFEHLYPLCYLSQDMVDGGEQVRGTNTAASYKAVVELLLHLTDPYTRVLTARLKLLGEAVRPLKARVEHVEEFLARPGTLDENALRQELESSRLAEREALIALEEFKGRQRALTVDQDPLRRKVARQERAAASCRSAVAQAQAEVERLERQLRAMQQRAQVGPRSVSPCPGCGGDLTGRVVQEGCCRVCTEPWDGSRFEALLGTAETELLAAGQEAALAAKELSRKEADLAAAQAELDAHLDARIGPIAGSLEQLVAAHASAKARTAAIETDLEPHARLRDYRQELARAISERDEVRQQLKDHRSMLSGRQVAVQEIEEFFQNIIEALGLPGDPGAAIDRSTYLPRVRRGPLTNVGHGLRTVLNVAYRMAFTSHALVTGATDLPTLLVIDSPRKNVGYGDDDQRLTSRLYTHFLDHITAVRQGATLVRPSQVIIVDNDLPAGFRNRLHLVELSRENPLVP</sequence>
<evidence type="ECO:0000313" key="4">
    <source>
        <dbReference type="Proteomes" id="UP001595975"/>
    </source>
</evidence>
<feature type="compositionally biased region" description="Low complexity" evidence="2">
    <location>
        <begin position="38"/>
        <end position="47"/>
    </location>
</feature>
<keyword evidence="1" id="KW-0175">Coiled coil</keyword>
<feature type="region of interest" description="Disordered" evidence="2">
    <location>
        <begin position="1"/>
        <end position="47"/>
    </location>
</feature>
<dbReference type="EMBL" id="JBHSOF010000022">
    <property type="protein sequence ID" value="MFC5664996.1"/>
    <property type="molecule type" value="Genomic_DNA"/>
</dbReference>
<feature type="coiled-coil region" evidence="1">
    <location>
        <begin position="505"/>
        <end position="532"/>
    </location>
</feature>
<dbReference type="InterPro" id="IPR027417">
    <property type="entry name" value="P-loop_NTPase"/>
</dbReference>
<dbReference type="Proteomes" id="UP001595975">
    <property type="component" value="Unassembled WGS sequence"/>
</dbReference>
<organism evidence="3 4">
    <name type="scientific">Kitasatospora misakiensis</name>
    <dbReference type="NCBI Taxonomy" id="67330"/>
    <lineage>
        <taxon>Bacteria</taxon>
        <taxon>Bacillati</taxon>
        <taxon>Actinomycetota</taxon>
        <taxon>Actinomycetes</taxon>
        <taxon>Kitasatosporales</taxon>
        <taxon>Streptomycetaceae</taxon>
        <taxon>Kitasatospora</taxon>
    </lineage>
</organism>
<dbReference type="RefSeq" id="WP_380226686.1">
    <property type="nucleotide sequence ID" value="NZ_JBHSOF010000022.1"/>
</dbReference>
<evidence type="ECO:0000313" key="3">
    <source>
        <dbReference type="EMBL" id="MFC5664996.1"/>
    </source>
</evidence>
<accession>A0ABW0X946</accession>
<dbReference type="SUPFAM" id="SSF52540">
    <property type="entry name" value="P-loop containing nucleoside triphosphate hydrolases"/>
    <property type="match status" value="1"/>
</dbReference>
<feature type="coiled-coil region" evidence="1">
    <location>
        <begin position="442"/>
        <end position="469"/>
    </location>
</feature>
<protein>
    <recommendedName>
        <fullName evidence="5">Rad50/SbcC-type AAA domain-containing protein</fullName>
    </recommendedName>
</protein>